<dbReference type="AlphaFoldDB" id="A0A0B6X5L6"/>
<dbReference type="Proteomes" id="UP000032930">
    <property type="component" value="Chromosome"/>
</dbReference>
<dbReference type="RefSeq" id="WP_046335649.1">
    <property type="nucleotide sequence ID" value="NZ_CAWMEF010000001.1"/>
</dbReference>
<organism evidence="1 2">
    <name type="scientific">Xenorhabdus bovienii</name>
    <name type="common">Xenorhabdus nematophila subsp. bovienii</name>
    <dbReference type="NCBI Taxonomy" id="40576"/>
    <lineage>
        <taxon>Bacteria</taxon>
        <taxon>Pseudomonadati</taxon>
        <taxon>Pseudomonadota</taxon>
        <taxon>Gammaproteobacteria</taxon>
        <taxon>Enterobacterales</taxon>
        <taxon>Morganellaceae</taxon>
        <taxon>Xenorhabdus</taxon>
    </lineage>
</organism>
<sequence>MVNTAKDIVNLTSLILHIDSPFISISQSSNNNTDEIYTKVTATIRDIYGKPLGGKKVFISDSSNSNLKKIKIYESNNKTEITTVSEKNYEGFFVKADKQGNVLFFIHPIKSENLILKLFSQILGDTKPIPADHAIYIVDHTLDEIPEKYPEPEILNFIEGDLISDGGSKFLVRIPEYDNVQDGDYILFIVNNKYTGNVIQISGKNYLSKFFPLPYDIFDKEKDHFSYFSYIVIRALGDITKYKSRPLTLTYKGNQQNQPWADVIRIYNTCQVYSSYGIFPDSIVYDTVDDNTISQYKKTNDLAGLFVQITGTNDPNDSTKVALGSEVTLNLYINSKTGIIHWSCTRIMPYAAGNAGKNVELTFPIPHDLLKDRESYEDRSSMIYFDYQVGKDTDLNVTYGNIWQATIDTDIYS</sequence>
<protein>
    <submittedName>
        <fullName evidence="1">Uncharacterized protein</fullName>
    </submittedName>
</protein>
<gene>
    <name evidence="1" type="ORF">XBW1_0285</name>
</gene>
<reference evidence="1 2" key="1">
    <citation type="submission" date="2014-02" db="EMBL/GenBank/DDBJ databases">
        <authorList>
            <person name="Genoscope - CEA"/>
        </authorList>
    </citation>
    <scope>NUCLEOTIDE SEQUENCE [LARGE SCALE GENOMIC DNA]</scope>
    <source>
        <strain evidence="1 2">CS03</strain>
    </source>
</reference>
<name>A0A0B6X5L6_XENBV</name>
<accession>A0A0B6X5L6</accession>
<dbReference type="EMBL" id="FO818637">
    <property type="protein sequence ID" value="CDM87644.1"/>
    <property type="molecule type" value="Genomic_DNA"/>
</dbReference>
<evidence type="ECO:0000313" key="2">
    <source>
        <dbReference type="Proteomes" id="UP000032930"/>
    </source>
</evidence>
<evidence type="ECO:0000313" key="1">
    <source>
        <dbReference type="EMBL" id="CDM87644.1"/>
    </source>
</evidence>
<proteinExistence type="predicted"/>
<dbReference type="KEGG" id="xbv:XBW1_0285"/>